<keyword evidence="2" id="KW-1185">Reference proteome</keyword>
<dbReference type="RefSeq" id="WP_260217546.1">
    <property type="nucleotide sequence ID" value="NZ_JAJAGO010000004.1"/>
</dbReference>
<name>A0ABT2JQS0_9ACTN</name>
<dbReference type="EMBL" id="JAJAGO010000004">
    <property type="protein sequence ID" value="MCT2590233.1"/>
    <property type="molecule type" value="Genomic_DNA"/>
</dbReference>
<proteinExistence type="predicted"/>
<organism evidence="1 2">
    <name type="scientific">Streptomyces gossypii</name>
    <dbReference type="NCBI Taxonomy" id="2883101"/>
    <lineage>
        <taxon>Bacteria</taxon>
        <taxon>Bacillati</taxon>
        <taxon>Actinomycetota</taxon>
        <taxon>Actinomycetes</taxon>
        <taxon>Kitasatosporales</taxon>
        <taxon>Streptomycetaceae</taxon>
        <taxon>Streptomyces</taxon>
    </lineage>
</organism>
<accession>A0ABT2JQS0</accession>
<protein>
    <submittedName>
        <fullName evidence="1">Uncharacterized protein</fullName>
    </submittedName>
</protein>
<dbReference type="Proteomes" id="UP001156389">
    <property type="component" value="Unassembled WGS sequence"/>
</dbReference>
<gene>
    <name evidence="1" type="ORF">LHJ74_09955</name>
</gene>
<evidence type="ECO:0000313" key="2">
    <source>
        <dbReference type="Proteomes" id="UP001156389"/>
    </source>
</evidence>
<evidence type="ECO:0000313" key="1">
    <source>
        <dbReference type="EMBL" id="MCT2590233.1"/>
    </source>
</evidence>
<sequence>MAVHVCSLIRNTAQTIPADGYHIVRFPFGSAESLDRHGMHQIEQPDGHRIGDWDAEDRSGLIWPSVDGWGGLTAMIQWEDGGYTELRDQYIRDPLNLSTGPDTTATDHRPPSPGMQCYTKSHEIMVHPGTPLALRVHHNDSRARRLVHAQFKLAVHT</sequence>
<comment type="caution">
    <text evidence="1">The sequence shown here is derived from an EMBL/GenBank/DDBJ whole genome shotgun (WGS) entry which is preliminary data.</text>
</comment>
<reference evidence="1 2" key="1">
    <citation type="submission" date="2021-10" db="EMBL/GenBank/DDBJ databases">
        <title>Streptomyces gossypii sp. nov., isolated from soil collected from cotton field.</title>
        <authorList>
            <person name="Ge X."/>
            <person name="Chen X."/>
            <person name="Liu W."/>
        </authorList>
    </citation>
    <scope>NUCLEOTIDE SEQUENCE [LARGE SCALE GENOMIC DNA]</scope>
    <source>
        <strain evidence="1 2">N2-109</strain>
    </source>
</reference>